<evidence type="ECO:0000256" key="1">
    <source>
        <dbReference type="SAM" id="MobiDB-lite"/>
    </source>
</evidence>
<protein>
    <submittedName>
        <fullName evidence="4">Uncharacterized protein</fullName>
    </submittedName>
</protein>
<keyword evidence="3" id="KW-0732">Signal</keyword>
<organism evidence="4 5">
    <name type="scientific">Argiope bruennichi</name>
    <name type="common">Wasp spider</name>
    <name type="synonym">Aranea bruennichi</name>
    <dbReference type="NCBI Taxonomy" id="94029"/>
    <lineage>
        <taxon>Eukaryota</taxon>
        <taxon>Metazoa</taxon>
        <taxon>Ecdysozoa</taxon>
        <taxon>Arthropoda</taxon>
        <taxon>Chelicerata</taxon>
        <taxon>Arachnida</taxon>
        <taxon>Araneae</taxon>
        <taxon>Araneomorphae</taxon>
        <taxon>Entelegynae</taxon>
        <taxon>Araneoidea</taxon>
        <taxon>Araneidae</taxon>
        <taxon>Argiope</taxon>
    </lineage>
</organism>
<gene>
    <name evidence="4" type="ORF">HNY73_008990</name>
</gene>
<keyword evidence="2" id="KW-0472">Membrane</keyword>
<comment type="caution">
    <text evidence="4">The sequence shown here is derived from an EMBL/GenBank/DDBJ whole genome shotgun (WGS) entry which is preliminary data.</text>
</comment>
<feature type="signal peptide" evidence="3">
    <location>
        <begin position="1"/>
        <end position="19"/>
    </location>
</feature>
<feature type="region of interest" description="Disordered" evidence="1">
    <location>
        <begin position="55"/>
        <end position="106"/>
    </location>
</feature>
<feature type="compositionally biased region" description="Basic and acidic residues" evidence="1">
    <location>
        <begin position="81"/>
        <end position="91"/>
    </location>
</feature>
<keyword evidence="2" id="KW-0812">Transmembrane</keyword>
<proteinExistence type="predicted"/>
<evidence type="ECO:0000313" key="5">
    <source>
        <dbReference type="Proteomes" id="UP000807504"/>
    </source>
</evidence>
<feature type="region of interest" description="Disordered" evidence="1">
    <location>
        <begin position="282"/>
        <end position="304"/>
    </location>
</feature>
<feature type="chain" id="PRO_5035883993" evidence="3">
    <location>
        <begin position="20"/>
        <end position="304"/>
    </location>
</feature>
<keyword evidence="5" id="KW-1185">Reference proteome</keyword>
<sequence length="304" mass="34051">MKPLVYFALIFIGLAASESVNITQKIANNTNDRSRSGRWLGDNDPQYSAQFGYYASPDEGDDSDERIDKGKYSLPTSFADFKPDTSEDKKSRFQPPLPPPSAWKGETLPAPWMFPSDVFTTIDDVEEKPIGLLAKLKKEPLTILLAAAIPLSVLLAAVLPSLINMIMTSNMIPPVTTTASGNRTDTGRYHKSTDPSLVVKVLEAVEDLSALRKSEELCIQKIICHVSKRINDTKYRSIQQNVLDIIPFVPDTWLENFGLKELQAILKSENCTKVKCSDKTKSKAYTEKKRHSSNIIHRNEKKYN</sequence>
<evidence type="ECO:0000256" key="2">
    <source>
        <dbReference type="SAM" id="Phobius"/>
    </source>
</evidence>
<name>A0A8T0F870_ARGBR</name>
<evidence type="ECO:0000313" key="4">
    <source>
        <dbReference type="EMBL" id="KAF8787387.1"/>
    </source>
</evidence>
<dbReference type="EMBL" id="JABXBU010000015">
    <property type="protein sequence ID" value="KAF8787387.1"/>
    <property type="molecule type" value="Genomic_DNA"/>
</dbReference>
<dbReference type="Proteomes" id="UP000807504">
    <property type="component" value="Unassembled WGS sequence"/>
</dbReference>
<accession>A0A8T0F870</accession>
<reference evidence="4" key="2">
    <citation type="submission" date="2020-06" db="EMBL/GenBank/DDBJ databases">
        <authorList>
            <person name="Sheffer M."/>
        </authorList>
    </citation>
    <scope>NUCLEOTIDE SEQUENCE</scope>
</reference>
<dbReference type="AlphaFoldDB" id="A0A8T0F870"/>
<feature type="transmembrane region" description="Helical" evidence="2">
    <location>
        <begin position="141"/>
        <end position="163"/>
    </location>
</feature>
<evidence type="ECO:0000256" key="3">
    <source>
        <dbReference type="SAM" id="SignalP"/>
    </source>
</evidence>
<keyword evidence="2" id="KW-1133">Transmembrane helix</keyword>
<reference evidence="4" key="1">
    <citation type="journal article" date="2020" name="bioRxiv">
        <title>Chromosome-level reference genome of the European wasp spider Argiope bruennichi: a resource for studies on range expansion and evolutionary adaptation.</title>
        <authorList>
            <person name="Sheffer M.M."/>
            <person name="Hoppe A."/>
            <person name="Krehenwinkel H."/>
            <person name="Uhl G."/>
            <person name="Kuss A.W."/>
            <person name="Jensen L."/>
            <person name="Jensen C."/>
            <person name="Gillespie R.G."/>
            <person name="Hoff K.J."/>
            <person name="Prost S."/>
        </authorList>
    </citation>
    <scope>NUCLEOTIDE SEQUENCE</scope>
</reference>